<dbReference type="InterPro" id="IPR046133">
    <property type="entry name" value="DUF6130"/>
</dbReference>
<dbReference type="EMBL" id="CP060820">
    <property type="protein sequence ID" value="QNP42241.1"/>
    <property type="molecule type" value="Genomic_DNA"/>
</dbReference>
<protein>
    <recommendedName>
        <fullName evidence="4">DUF4399 domain-containing protein</fullName>
    </recommendedName>
</protein>
<sequence>MLAGPGGAVQSAREVRGPPPVIPLESEPPAKIVIDPPAPGWLVQGRVVIQYRAENLRIVPVFGPNALDVSPRIGHIHVTVDDSPWRWADASGEPLIINCLLPGEHKVLIELVNANHQVIDGGLVRFVVPDVIAPNCHRS</sequence>
<accession>A0A7H0G1S5</accession>
<organism evidence="2 3">
    <name type="scientific">Agrilutibacter terrestris</name>
    <dbReference type="NCBI Taxonomy" id="2865112"/>
    <lineage>
        <taxon>Bacteria</taxon>
        <taxon>Pseudomonadati</taxon>
        <taxon>Pseudomonadota</taxon>
        <taxon>Gammaproteobacteria</taxon>
        <taxon>Lysobacterales</taxon>
        <taxon>Lysobacteraceae</taxon>
        <taxon>Agrilutibacter</taxon>
    </lineage>
</organism>
<evidence type="ECO:0000313" key="3">
    <source>
        <dbReference type="Proteomes" id="UP000516018"/>
    </source>
</evidence>
<reference evidence="2 3" key="1">
    <citation type="submission" date="2020-08" db="EMBL/GenBank/DDBJ databases">
        <title>Lysobacter sp. II4 sp. nov., isolated from soil.</title>
        <authorList>
            <person name="Woo C.Y."/>
            <person name="Kim J."/>
        </authorList>
    </citation>
    <scope>NUCLEOTIDE SEQUENCE [LARGE SCALE GENOMIC DNA]</scope>
    <source>
        <strain evidence="2 3">II4</strain>
    </source>
</reference>
<evidence type="ECO:0008006" key="4">
    <source>
        <dbReference type="Google" id="ProtNLM"/>
    </source>
</evidence>
<dbReference type="Pfam" id="PF19625">
    <property type="entry name" value="DUF6130"/>
    <property type="match status" value="1"/>
</dbReference>
<dbReference type="KEGG" id="lsx:H8B22_14155"/>
<name>A0A7H0G1S5_9GAMM</name>
<keyword evidence="3" id="KW-1185">Reference proteome</keyword>
<proteinExistence type="predicted"/>
<dbReference type="AlphaFoldDB" id="A0A7H0G1S5"/>
<evidence type="ECO:0000313" key="2">
    <source>
        <dbReference type="EMBL" id="QNP42241.1"/>
    </source>
</evidence>
<gene>
    <name evidence="2" type="ORF">H8B22_14155</name>
</gene>
<evidence type="ECO:0000256" key="1">
    <source>
        <dbReference type="SAM" id="MobiDB-lite"/>
    </source>
</evidence>
<feature type="region of interest" description="Disordered" evidence="1">
    <location>
        <begin position="1"/>
        <end position="23"/>
    </location>
</feature>
<dbReference type="Proteomes" id="UP000516018">
    <property type="component" value="Chromosome"/>
</dbReference>